<evidence type="ECO:0000256" key="2">
    <source>
        <dbReference type="ARBA" id="ARBA00022519"/>
    </source>
</evidence>
<dbReference type="PRINTS" id="PR00260">
    <property type="entry name" value="CHEMTRNSDUCR"/>
</dbReference>
<accession>A0ABN5FEP5</accession>
<evidence type="ECO:0000256" key="1">
    <source>
        <dbReference type="ARBA" id="ARBA00004429"/>
    </source>
</evidence>
<evidence type="ECO:0000256" key="6">
    <source>
        <dbReference type="SAM" id="Coils"/>
    </source>
</evidence>
<evidence type="ECO:0000256" key="5">
    <source>
        <dbReference type="PROSITE-ProRule" id="PRU00284"/>
    </source>
</evidence>
<keyword evidence="2" id="KW-0997">Cell inner membrane</keyword>
<keyword evidence="6" id="KW-0175">Coiled coil</keyword>
<dbReference type="SUPFAM" id="SSF58104">
    <property type="entry name" value="Methyl-accepting chemotaxis protein (MCP) signaling domain"/>
    <property type="match status" value="1"/>
</dbReference>
<name>A0ABN5FEP5_9PROT</name>
<dbReference type="PROSITE" id="PS50111">
    <property type="entry name" value="CHEMOTAXIS_TRANSDUC_2"/>
    <property type="match status" value="1"/>
</dbReference>
<comment type="similarity">
    <text evidence="4">Belongs to the methyl-accepting chemotaxis (MCP) protein family.</text>
</comment>
<dbReference type="InterPro" id="IPR000727">
    <property type="entry name" value="T_SNARE_dom"/>
</dbReference>
<evidence type="ECO:0000259" key="8">
    <source>
        <dbReference type="PROSITE" id="PS50111"/>
    </source>
</evidence>
<dbReference type="InterPro" id="IPR003660">
    <property type="entry name" value="HAMP_dom"/>
</dbReference>
<feature type="domain" description="HAMP" evidence="10">
    <location>
        <begin position="384"/>
        <end position="436"/>
    </location>
</feature>
<dbReference type="InterPro" id="IPR038188">
    <property type="entry name" value="TorS_sensor_sf"/>
</dbReference>
<dbReference type="RefSeq" id="WP_101284379.1">
    <property type="nucleotide sequence ID" value="NZ_CP024199.1"/>
</dbReference>
<reference evidence="11 12" key="1">
    <citation type="submission" date="2017-10" db="EMBL/GenBank/DDBJ databases">
        <title>Biodiversity and function of Thalassospira species in the particle-attached aromatic-hydrocarbon-degrading consortia from the surface seawater of the China South Sea.</title>
        <authorList>
            <person name="Dong C."/>
            <person name="Liu R."/>
            <person name="Shao Z."/>
        </authorList>
    </citation>
    <scope>NUCLEOTIDE SEQUENCE [LARGE SCALE GENOMIC DNA]</scope>
    <source>
        <strain evidence="11 12">CSC3H3</strain>
    </source>
</reference>
<dbReference type="Gene3D" id="1.20.58.920">
    <property type="match status" value="1"/>
</dbReference>
<dbReference type="Pfam" id="PF21689">
    <property type="entry name" value="TorS_sensor_domain"/>
    <property type="match status" value="1"/>
</dbReference>
<evidence type="ECO:0000256" key="4">
    <source>
        <dbReference type="ARBA" id="ARBA00029447"/>
    </source>
</evidence>
<keyword evidence="3 5" id="KW-0807">Transducer</keyword>
<dbReference type="PROSITE" id="PS50885">
    <property type="entry name" value="HAMP"/>
    <property type="match status" value="1"/>
</dbReference>
<feature type="coiled-coil region" evidence="6">
    <location>
        <begin position="430"/>
        <end position="480"/>
    </location>
</feature>
<keyword evidence="12" id="KW-1185">Reference proteome</keyword>
<dbReference type="Gene3D" id="6.10.340.10">
    <property type="match status" value="1"/>
</dbReference>
<evidence type="ECO:0000259" key="9">
    <source>
        <dbReference type="PROSITE" id="PS50192"/>
    </source>
</evidence>
<feature type="transmembrane region" description="Helical" evidence="7">
    <location>
        <begin position="361"/>
        <end position="382"/>
    </location>
</feature>
<dbReference type="PROSITE" id="PS50192">
    <property type="entry name" value="T_SNARE"/>
    <property type="match status" value="1"/>
</dbReference>
<dbReference type="Gene3D" id="1.10.287.950">
    <property type="entry name" value="Methyl-accepting chemotaxis protein"/>
    <property type="match status" value="1"/>
</dbReference>
<evidence type="ECO:0000256" key="7">
    <source>
        <dbReference type="SAM" id="Phobius"/>
    </source>
</evidence>
<feature type="domain" description="T-SNARE coiled-coil homology" evidence="9">
    <location>
        <begin position="629"/>
        <end position="691"/>
    </location>
</feature>
<evidence type="ECO:0000313" key="12">
    <source>
        <dbReference type="Proteomes" id="UP000233458"/>
    </source>
</evidence>
<dbReference type="PANTHER" id="PTHR32089:SF112">
    <property type="entry name" value="LYSOZYME-LIKE PROTEIN-RELATED"/>
    <property type="match status" value="1"/>
</dbReference>
<evidence type="ECO:0000313" key="11">
    <source>
        <dbReference type="EMBL" id="AUG52469.1"/>
    </source>
</evidence>
<organism evidence="11 12">
    <name type="scientific">Thalassospira marina</name>
    <dbReference type="NCBI Taxonomy" id="2048283"/>
    <lineage>
        <taxon>Bacteria</taxon>
        <taxon>Pseudomonadati</taxon>
        <taxon>Pseudomonadota</taxon>
        <taxon>Alphaproteobacteria</taxon>
        <taxon>Rhodospirillales</taxon>
        <taxon>Thalassospiraceae</taxon>
        <taxon>Thalassospira</taxon>
    </lineage>
</organism>
<proteinExistence type="inferred from homology"/>
<feature type="domain" description="Methyl-accepting transducer" evidence="8">
    <location>
        <begin position="470"/>
        <end position="713"/>
    </location>
</feature>
<dbReference type="EMBL" id="CP024199">
    <property type="protein sequence ID" value="AUG52469.1"/>
    <property type="molecule type" value="Genomic_DNA"/>
</dbReference>
<keyword evidence="7" id="KW-0812">Transmembrane</keyword>
<dbReference type="Pfam" id="PF00672">
    <property type="entry name" value="HAMP"/>
    <property type="match status" value="1"/>
</dbReference>
<dbReference type="Pfam" id="PF00015">
    <property type="entry name" value="MCPsignal"/>
    <property type="match status" value="1"/>
</dbReference>
<keyword evidence="2" id="KW-1003">Cell membrane</keyword>
<dbReference type="PANTHER" id="PTHR32089">
    <property type="entry name" value="METHYL-ACCEPTING CHEMOTAXIS PROTEIN MCPB"/>
    <property type="match status" value="1"/>
</dbReference>
<dbReference type="InterPro" id="IPR004089">
    <property type="entry name" value="MCPsignal_dom"/>
</dbReference>
<gene>
    <name evidence="11" type="ORF">CSC3H3_06895</name>
</gene>
<comment type="subcellular location">
    <subcellularLocation>
        <location evidence="1">Cell inner membrane</location>
        <topology evidence="1">Multi-pass membrane protein</topology>
    </subcellularLocation>
</comment>
<evidence type="ECO:0000259" key="10">
    <source>
        <dbReference type="PROSITE" id="PS50885"/>
    </source>
</evidence>
<protein>
    <submittedName>
        <fullName evidence="11">Chemotaxis protein</fullName>
    </submittedName>
</protein>
<dbReference type="SMART" id="SM00304">
    <property type="entry name" value="HAMP"/>
    <property type="match status" value="2"/>
</dbReference>
<evidence type="ECO:0000256" key="3">
    <source>
        <dbReference type="ARBA" id="ARBA00023224"/>
    </source>
</evidence>
<keyword evidence="7" id="KW-1133">Transmembrane helix</keyword>
<keyword evidence="7" id="KW-0472">Membrane</keyword>
<dbReference type="SMART" id="SM00283">
    <property type="entry name" value="MA"/>
    <property type="match status" value="1"/>
</dbReference>
<dbReference type="Proteomes" id="UP000233458">
    <property type="component" value="Chromosome"/>
</dbReference>
<sequence>MNTKSGNQNRPVSGKSPRTAAGVKGKLLASFAVVSLLAVSAAGIGAFSFNKFGTELSDITHQKLPAMFTAQSLATESTKIVAIAPRIVASSNRDEEKAVKAELDSRLQGVAEKVAQLRSTGLMPETLDTIEENSANLRDTLNRLFEVTGQRLQAADEKSKAVSSYQSLSDRYASTLKPLLSYTQNDLAQLGAAADELENKDEYAIDRSKQDLVKMLVKYRNTIAARTPIQEIGRLGNEAGSSVIATTTETSSNKLSIVSVQVKGTYADVLDLVDQMDNEKLQKFYTDLVDKMQDLSSGNGSLPDIRQRELAAAAASEELVSQSAQYADAMVASVNELVDELRNQVDIAAAGTETLQKQGTVILYIVAASAILVSLMIYFFYVRGNLLRRLAKLQTAMVTLANGDLNITVPARGNDEITAMGRAVEVFKDNAVKVRDMQAEEERLNRERNEALRDELLGLADTLQGEVETAVGEIAALARELQGVSQEMSQSAETVSGQTEEVASSAREATGNVETVAAATEELSASNTEINRQMTESTRISAEASQKAQQTNELVQSLSQSADRIGEVIALITDIAEQTNLLALNATIEAARAGDAGKGFAVVAAEVKNLANQTEKATDEISGQILGIQKSTGESVSAIGEIGRIIEHINEIATTISAAVEQQGSATNEISRNVRGAAERNRMVSASIGDVVNETSKTGVLSGQVLQTAQTASTKVENMRTRINQILDNLRDQAQDRAG</sequence>
<dbReference type="InterPro" id="IPR004090">
    <property type="entry name" value="Chemotax_Me-accpt_rcpt"/>
</dbReference>
<dbReference type="CDD" id="cd06225">
    <property type="entry name" value="HAMP"/>
    <property type="match status" value="1"/>
</dbReference>